<evidence type="ECO:0000313" key="1">
    <source>
        <dbReference type="EMBL" id="KAJ8652373.1"/>
    </source>
</evidence>
<sequence length="106" mass="11906">MTRMATHGIDHVTIVMALIAKIDTYGIKDGLMYNGLLDTGAIYYMDGLATRNYDDVFMTHVGTKAQLQASLYVDIASHWRHVHQNDLSRRLSCYNSASSRFSNSMA</sequence>
<dbReference type="RefSeq" id="XP_058337287.1">
    <property type="nucleotide sequence ID" value="XM_058491945.1"/>
</dbReference>
<dbReference type="AlphaFoldDB" id="A0AAD7XTG3"/>
<name>A0AAD7XTG3_9FUNG</name>
<keyword evidence="2" id="KW-1185">Reference proteome</keyword>
<reference evidence="1 2" key="1">
    <citation type="submission" date="2023-03" db="EMBL/GenBank/DDBJ databases">
        <title>Genome sequence of Lichtheimia ornata CBS 291.66.</title>
        <authorList>
            <person name="Mohabir J.T."/>
            <person name="Shea T.P."/>
            <person name="Kurbessoian T."/>
            <person name="Berby B."/>
            <person name="Fontaine J."/>
            <person name="Livny J."/>
            <person name="Gnirke A."/>
            <person name="Stajich J.E."/>
            <person name="Cuomo C.A."/>
        </authorList>
    </citation>
    <scope>NUCLEOTIDE SEQUENCE [LARGE SCALE GENOMIC DNA]</scope>
    <source>
        <strain evidence="1">CBS 291.66</strain>
    </source>
</reference>
<dbReference type="GeneID" id="83219385"/>
<dbReference type="EMBL" id="JARTCD010000107">
    <property type="protein sequence ID" value="KAJ8652373.1"/>
    <property type="molecule type" value="Genomic_DNA"/>
</dbReference>
<organism evidence="1 2">
    <name type="scientific">Lichtheimia ornata</name>
    <dbReference type="NCBI Taxonomy" id="688661"/>
    <lineage>
        <taxon>Eukaryota</taxon>
        <taxon>Fungi</taxon>
        <taxon>Fungi incertae sedis</taxon>
        <taxon>Mucoromycota</taxon>
        <taxon>Mucoromycotina</taxon>
        <taxon>Mucoromycetes</taxon>
        <taxon>Mucorales</taxon>
        <taxon>Lichtheimiaceae</taxon>
        <taxon>Lichtheimia</taxon>
    </lineage>
</organism>
<gene>
    <name evidence="1" type="ORF">O0I10_011996</name>
</gene>
<dbReference type="Proteomes" id="UP001234581">
    <property type="component" value="Unassembled WGS sequence"/>
</dbReference>
<proteinExistence type="predicted"/>
<accession>A0AAD7XTG3</accession>
<evidence type="ECO:0000313" key="2">
    <source>
        <dbReference type="Proteomes" id="UP001234581"/>
    </source>
</evidence>
<comment type="caution">
    <text evidence="1">The sequence shown here is derived from an EMBL/GenBank/DDBJ whole genome shotgun (WGS) entry which is preliminary data.</text>
</comment>
<protein>
    <submittedName>
        <fullName evidence="1">Uncharacterized protein</fullName>
    </submittedName>
</protein>